<feature type="binding site" evidence="17">
    <location>
        <position position="485"/>
    </location>
    <ligand>
        <name>ATP</name>
        <dbReference type="ChEBI" id="CHEBI:30616"/>
    </ligand>
</feature>
<dbReference type="GO" id="GO:0043235">
    <property type="term" value="C:receptor complex"/>
    <property type="evidence" value="ECO:0007669"/>
    <property type="project" value="TreeGrafter"/>
</dbReference>
<evidence type="ECO:0000256" key="14">
    <source>
        <dbReference type="ARBA" id="ARBA00023170"/>
    </source>
</evidence>
<keyword evidence="8" id="KW-0418">Kinase</keyword>
<keyword evidence="11" id="KW-0472">Membrane</keyword>
<dbReference type="InterPro" id="IPR050122">
    <property type="entry name" value="RTK"/>
</dbReference>
<evidence type="ECO:0000259" key="19">
    <source>
        <dbReference type="PROSITE" id="PS50011"/>
    </source>
</evidence>
<evidence type="ECO:0000256" key="11">
    <source>
        <dbReference type="ARBA" id="ARBA00023136"/>
    </source>
</evidence>
<keyword evidence="4" id="KW-0808">Transferase</keyword>
<dbReference type="PANTHER" id="PTHR24416">
    <property type="entry name" value="TYROSINE-PROTEIN KINASE RECEPTOR"/>
    <property type="match status" value="1"/>
</dbReference>
<evidence type="ECO:0000256" key="1">
    <source>
        <dbReference type="ARBA" id="ARBA00004251"/>
    </source>
</evidence>
<feature type="compositionally biased region" description="Polar residues" evidence="18">
    <location>
        <begin position="782"/>
        <end position="793"/>
    </location>
</feature>
<keyword evidence="10" id="KW-1133">Transmembrane helix</keyword>
<dbReference type="InterPro" id="IPR055163">
    <property type="entry name" value="ALK/LTK-like_GRD"/>
</dbReference>
<accession>S4RKR8</accession>
<evidence type="ECO:0000256" key="16">
    <source>
        <dbReference type="ARBA" id="ARBA00051243"/>
    </source>
</evidence>
<keyword evidence="6" id="KW-0732">Signal</keyword>
<organism evidence="20">
    <name type="scientific">Petromyzon marinus</name>
    <name type="common">Sea lamprey</name>
    <dbReference type="NCBI Taxonomy" id="7757"/>
    <lineage>
        <taxon>Eukaryota</taxon>
        <taxon>Metazoa</taxon>
        <taxon>Chordata</taxon>
        <taxon>Craniata</taxon>
        <taxon>Vertebrata</taxon>
        <taxon>Cyclostomata</taxon>
        <taxon>Hyperoartia</taxon>
        <taxon>Petromyzontiformes</taxon>
        <taxon>Petromyzontidae</taxon>
        <taxon>Petromyzon</taxon>
    </lineage>
</organism>
<evidence type="ECO:0000256" key="12">
    <source>
        <dbReference type="ARBA" id="ARBA00023137"/>
    </source>
</evidence>
<dbReference type="GO" id="GO:0050935">
    <property type="term" value="P:iridophore differentiation"/>
    <property type="evidence" value="ECO:0007669"/>
    <property type="project" value="Ensembl"/>
</dbReference>
<reference evidence="20" key="1">
    <citation type="submission" date="2025-08" db="UniProtKB">
        <authorList>
            <consortium name="Ensembl"/>
        </authorList>
    </citation>
    <scope>IDENTIFICATION</scope>
</reference>
<evidence type="ECO:0000256" key="17">
    <source>
        <dbReference type="PROSITE-ProRule" id="PRU10141"/>
    </source>
</evidence>
<evidence type="ECO:0000256" key="6">
    <source>
        <dbReference type="ARBA" id="ARBA00022729"/>
    </source>
</evidence>
<keyword evidence="14" id="KW-0675">Receptor</keyword>
<dbReference type="CDD" id="cd05036">
    <property type="entry name" value="PTKc_ALK_LTK"/>
    <property type="match status" value="1"/>
</dbReference>
<dbReference type="InterPro" id="IPR001245">
    <property type="entry name" value="Ser-Thr/Tyr_kinase_cat_dom"/>
</dbReference>
<protein>
    <recommendedName>
        <fullName evidence="2">receptor protein-tyrosine kinase</fullName>
        <ecNumber evidence="2">2.7.10.1</ecNumber>
    </recommendedName>
</protein>
<reference evidence="20" key="2">
    <citation type="submission" date="2025-09" db="UniProtKB">
        <authorList>
            <consortium name="Ensembl"/>
        </authorList>
    </citation>
    <scope>IDENTIFICATION</scope>
</reference>
<dbReference type="InterPro" id="IPR000719">
    <property type="entry name" value="Prot_kinase_dom"/>
</dbReference>
<dbReference type="InterPro" id="IPR020635">
    <property type="entry name" value="Tyr_kinase_cat_dom"/>
</dbReference>
<dbReference type="STRING" id="7757.ENSPMAP00000005801"/>
<keyword evidence="3" id="KW-1003">Cell membrane</keyword>
<dbReference type="GO" id="GO:0042127">
    <property type="term" value="P:regulation of cell population proliferation"/>
    <property type="evidence" value="ECO:0007669"/>
    <property type="project" value="TreeGrafter"/>
</dbReference>
<dbReference type="PROSITE" id="PS00107">
    <property type="entry name" value="PROTEIN_KINASE_ATP"/>
    <property type="match status" value="1"/>
</dbReference>
<dbReference type="EC" id="2.7.10.1" evidence="2"/>
<evidence type="ECO:0000256" key="13">
    <source>
        <dbReference type="ARBA" id="ARBA00023157"/>
    </source>
</evidence>
<dbReference type="InterPro" id="IPR011009">
    <property type="entry name" value="Kinase-like_dom_sf"/>
</dbReference>
<evidence type="ECO:0000256" key="9">
    <source>
        <dbReference type="ARBA" id="ARBA00022840"/>
    </source>
</evidence>
<dbReference type="GO" id="GO:0045664">
    <property type="term" value="P:regulation of neuron differentiation"/>
    <property type="evidence" value="ECO:0007669"/>
    <property type="project" value="TreeGrafter"/>
</dbReference>
<evidence type="ECO:0000256" key="3">
    <source>
        <dbReference type="ARBA" id="ARBA00022475"/>
    </source>
</evidence>
<dbReference type="PANTHER" id="PTHR24416:SF636">
    <property type="entry name" value="TYROSINE-PROTEIN KINASE RECEPTOR"/>
    <property type="match status" value="1"/>
</dbReference>
<dbReference type="FunFam" id="1.10.510.10:FF:000113">
    <property type="entry name" value="Tyrosine-protein kinase receptor"/>
    <property type="match status" value="1"/>
</dbReference>
<evidence type="ECO:0000256" key="15">
    <source>
        <dbReference type="ARBA" id="ARBA00023180"/>
    </source>
</evidence>
<keyword evidence="13" id="KW-1015">Disulfide bond</keyword>
<keyword evidence="12" id="KW-0829">Tyrosine-protein kinase</keyword>
<dbReference type="GO" id="GO:0004714">
    <property type="term" value="F:transmembrane receptor protein tyrosine kinase activity"/>
    <property type="evidence" value="ECO:0007669"/>
    <property type="project" value="UniProtKB-EC"/>
</dbReference>
<dbReference type="GO" id="GO:0007169">
    <property type="term" value="P:cell surface receptor protein tyrosine kinase signaling pathway"/>
    <property type="evidence" value="ECO:0007669"/>
    <property type="project" value="TreeGrafter"/>
</dbReference>
<feature type="region of interest" description="Disordered" evidence="18">
    <location>
        <begin position="732"/>
        <end position="793"/>
    </location>
</feature>
<comment type="subcellular location">
    <subcellularLocation>
        <location evidence="1">Cell membrane</location>
        <topology evidence="1">Single-pass type I membrane protein</topology>
    </subcellularLocation>
</comment>
<dbReference type="PROSITE" id="PS00109">
    <property type="entry name" value="PROTEIN_KINASE_TYR"/>
    <property type="match status" value="1"/>
</dbReference>
<dbReference type="GO" id="GO:0030318">
    <property type="term" value="P:melanocyte differentiation"/>
    <property type="evidence" value="ECO:0007669"/>
    <property type="project" value="Ensembl"/>
</dbReference>
<dbReference type="Pfam" id="PF07714">
    <property type="entry name" value="PK_Tyr_Ser-Thr"/>
    <property type="match status" value="1"/>
</dbReference>
<evidence type="ECO:0000256" key="8">
    <source>
        <dbReference type="ARBA" id="ARBA00022777"/>
    </source>
</evidence>
<dbReference type="GO" id="GO:0048070">
    <property type="term" value="P:regulation of developmental pigmentation"/>
    <property type="evidence" value="ECO:0007669"/>
    <property type="project" value="Ensembl"/>
</dbReference>
<dbReference type="InterPro" id="IPR008266">
    <property type="entry name" value="Tyr_kinase_AS"/>
</dbReference>
<evidence type="ECO:0000256" key="5">
    <source>
        <dbReference type="ARBA" id="ARBA00022692"/>
    </source>
</evidence>
<dbReference type="PROSITE" id="PS50011">
    <property type="entry name" value="PROTEIN_KINASE_DOM"/>
    <property type="match status" value="1"/>
</dbReference>
<dbReference type="PRINTS" id="PR00109">
    <property type="entry name" value="TYRKINASE"/>
</dbReference>
<keyword evidence="15" id="KW-0325">Glycoprotein</keyword>
<dbReference type="SMART" id="SM00219">
    <property type="entry name" value="TyrKc"/>
    <property type="match status" value="1"/>
</dbReference>
<sequence>PPSPLTPHPRLSAKDNTLQWMFKTCGASGPLGPTQVQCDNAYRNTNITVEVPRTGPFRGVQIWHVPFTKHYQISAYGAAGGKGARNNKQRAHGVYISANFILHKDEILYMLVGQQGGDACPSGSSSRIGQGVCRGESTVIEDEKRKEGKVSKWAGGGGGGGGATFVFKMQDGVRIPLLVAAGGGGQAYREEGRPDKIVDDPFEGNLSVPGVNGHTGAAGGGGGWYGHVGPARSGRSLNQGGQGGSACPEALVNWAWATSGGFGGGGGACSAGGGGGGYIGGNSASDNNIMADGESGVSFMHPDGGLFTMPLAIMERDGEVVVEEYLNCSHCESKLCKRNADEHDSIVCHCQEGVLASDGFSCSVTTRPPRVFHLLVSVLEPFSFFIIKVQRCCVVYRRKQAQLQAVRMELLSPEYKLSKIRTSTIMTDYNPNYCFAGSPAALSDLKEVPRRNINLLRALGHGAFGEVYEGRVTGIEPSPLKVAVKTLPEICSEQDELDFLMEALIISKFNHHNIVRCVGVSLQTLPRFILLELMAGGDMKTYLREERPRAVCAGPRKSMLDLLTMAKDIACGQYLEDNHFIHRDIAARNCLLTSKGSDRIAKIGDFGMARDIYSRASYYRKGGRAMLPVKWMPPEAFLEGIFTSKTDTWSFGVLLWEIFSLGYMPYPSKSNQEVMEFVTSGGRMDPPKNCPVPVYRIMTQCWQHRPEDRPNFSTILERITYCTQDPDVVQTPLPTEYMPPPDDEGNTVMRPPNPDRVPPLPMSGPLEAAPFAAPPQPARPANGNNLWNPTYGS</sequence>
<evidence type="ECO:0000256" key="18">
    <source>
        <dbReference type="SAM" id="MobiDB-lite"/>
    </source>
</evidence>
<dbReference type="GO" id="GO:0098727">
    <property type="term" value="P:maintenance of cell number"/>
    <property type="evidence" value="ECO:0007669"/>
    <property type="project" value="Ensembl"/>
</dbReference>
<keyword evidence="5" id="KW-0812">Transmembrane</keyword>
<dbReference type="HOGENOM" id="CLU_001878_2_1_1"/>
<dbReference type="SUPFAM" id="SSF56112">
    <property type="entry name" value="Protein kinase-like (PK-like)"/>
    <property type="match status" value="1"/>
</dbReference>
<dbReference type="Gene3D" id="3.30.200.20">
    <property type="entry name" value="Phosphorylase Kinase, domain 1"/>
    <property type="match status" value="1"/>
</dbReference>
<keyword evidence="9 17" id="KW-0067">ATP-binding</keyword>
<dbReference type="OMA" id="WPFGLPE"/>
<evidence type="ECO:0000256" key="7">
    <source>
        <dbReference type="ARBA" id="ARBA00022741"/>
    </source>
</evidence>
<dbReference type="GO" id="GO:0097324">
    <property type="term" value="P:melanocyte migration"/>
    <property type="evidence" value="ECO:0007669"/>
    <property type="project" value="Ensembl"/>
</dbReference>
<evidence type="ECO:0000256" key="2">
    <source>
        <dbReference type="ARBA" id="ARBA00011902"/>
    </source>
</evidence>
<dbReference type="Ensembl" id="ENSPMAT00000005827.1">
    <property type="protein sequence ID" value="ENSPMAP00000005801.1"/>
    <property type="gene ID" value="ENSPMAG00000005264.1"/>
</dbReference>
<keyword evidence="7 17" id="KW-0547">Nucleotide-binding</keyword>
<dbReference type="GO" id="GO:0005886">
    <property type="term" value="C:plasma membrane"/>
    <property type="evidence" value="ECO:0007669"/>
    <property type="project" value="UniProtKB-SubCell"/>
</dbReference>
<dbReference type="GeneTree" id="ENSGT00940000164602"/>
<name>S4RKR8_PETMA</name>
<evidence type="ECO:0000256" key="10">
    <source>
        <dbReference type="ARBA" id="ARBA00022989"/>
    </source>
</evidence>
<dbReference type="GO" id="GO:0070285">
    <property type="term" value="P:pigment cell development"/>
    <property type="evidence" value="ECO:0007669"/>
    <property type="project" value="Ensembl"/>
</dbReference>
<dbReference type="AlphaFoldDB" id="S4RKR8"/>
<proteinExistence type="predicted"/>
<feature type="domain" description="Protein kinase" evidence="19">
    <location>
        <begin position="453"/>
        <end position="721"/>
    </location>
</feature>
<evidence type="ECO:0000313" key="20">
    <source>
        <dbReference type="Ensembl" id="ENSPMAP00000005801.1"/>
    </source>
</evidence>
<dbReference type="InterPro" id="IPR017441">
    <property type="entry name" value="Protein_kinase_ATP_BS"/>
</dbReference>
<comment type="catalytic activity">
    <reaction evidence="16">
        <text>L-tyrosyl-[protein] + ATP = O-phospho-L-tyrosyl-[protein] + ADP + H(+)</text>
        <dbReference type="Rhea" id="RHEA:10596"/>
        <dbReference type="Rhea" id="RHEA-COMP:10136"/>
        <dbReference type="Rhea" id="RHEA-COMP:20101"/>
        <dbReference type="ChEBI" id="CHEBI:15378"/>
        <dbReference type="ChEBI" id="CHEBI:30616"/>
        <dbReference type="ChEBI" id="CHEBI:46858"/>
        <dbReference type="ChEBI" id="CHEBI:61978"/>
        <dbReference type="ChEBI" id="CHEBI:456216"/>
        <dbReference type="EC" id="2.7.10.1"/>
    </reaction>
</comment>
<dbReference type="GO" id="GO:0005524">
    <property type="term" value="F:ATP binding"/>
    <property type="evidence" value="ECO:0007669"/>
    <property type="project" value="UniProtKB-UniRule"/>
</dbReference>
<dbReference type="Pfam" id="PF12810">
    <property type="entry name" value="ALK_LTK_GRD"/>
    <property type="match status" value="1"/>
</dbReference>
<feature type="compositionally biased region" description="Pro residues" evidence="18">
    <location>
        <begin position="751"/>
        <end position="762"/>
    </location>
</feature>
<evidence type="ECO:0000256" key="4">
    <source>
        <dbReference type="ARBA" id="ARBA00022679"/>
    </source>
</evidence>
<dbReference type="Gene3D" id="1.10.510.10">
    <property type="entry name" value="Transferase(Phosphotransferase) domain 1"/>
    <property type="match status" value="1"/>
</dbReference>
<dbReference type="FunFam" id="3.30.200.20:FF:000117">
    <property type="entry name" value="Tyrosine-protein kinase receptor"/>
    <property type="match status" value="1"/>
</dbReference>